<dbReference type="Pfam" id="PF04082">
    <property type="entry name" value="Fungal_trans"/>
    <property type="match status" value="1"/>
</dbReference>
<dbReference type="PANTHER" id="PTHR31944">
    <property type="entry name" value="HEME-RESPONSIVE ZINC FINGER TRANSCRIPTION FACTOR HAP1"/>
    <property type="match status" value="1"/>
</dbReference>
<evidence type="ECO:0000259" key="8">
    <source>
        <dbReference type="PROSITE" id="PS50048"/>
    </source>
</evidence>
<evidence type="ECO:0000256" key="5">
    <source>
        <dbReference type="ARBA" id="ARBA00023163"/>
    </source>
</evidence>
<feature type="compositionally biased region" description="Basic and acidic residues" evidence="7">
    <location>
        <begin position="70"/>
        <end position="81"/>
    </location>
</feature>
<evidence type="ECO:0000256" key="6">
    <source>
        <dbReference type="ARBA" id="ARBA00023242"/>
    </source>
</evidence>
<evidence type="ECO:0000256" key="1">
    <source>
        <dbReference type="ARBA" id="ARBA00022723"/>
    </source>
</evidence>
<feature type="compositionally biased region" description="Pro residues" evidence="7">
    <location>
        <begin position="149"/>
        <end position="158"/>
    </location>
</feature>
<feature type="compositionally biased region" description="Low complexity" evidence="7">
    <location>
        <begin position="57"/>
        <end position="67"/>
    </location>
</feature>
<keyword evidence="5" id="KW-0804">Transcription</keyword>
<protein>
    <submittedName>
        <fullName evidence="9">C6 zinc finger domain-containing protein</fullName>
    </submittedName>
</protein>
<accession>A0A9P6ID15</accession>
<evidence type="ECO:0000313" key="9">
    <source>
        <dbReference type="EMBL" id="KAF9880132.1"/>
    </source>
</evidence>
<evidence type="ECO:0000256" key="7">
    <source>
        <dbReference type="SAM" id="MobiDB-lite"/>
    </source>
</evidence>
<keyword evidence="2" id="KW-0862">Zinc</keyword>
<dbReference type="GeneID" id="62157879"/>
<dbReference type="InterPro" id="IPR051430">
    <property type="entry name" value="Fungal_TF_Env_Response"/>
</dbReference>
<dbReference type="SUPFAM" id="SSF57701">
    <property type="entry name" value="Zn2/Cys6 DNA-binding domain"/>
    <property type="match status" value="1"/>
</dbReference>
<dbReference type="SMART" id="SM00066">
    <property type="entry name" value="GAL4"/>
    <property type="match status" value="1"/>
</dbReference>
<keyword evidence="6" id="KW-0539">Nucleus</keyword>
<feature type="domain" description="Zn(2)-C6 fungal-type" evidence="8">
    <location>
        <begin position="23"/>
        <end position="53"/>
    </location>
</feature>
<evidence type="ECO:0000313" key="10">
    <source>
        <dbReference type="Proteomes" id="UP000781932"/>
    </source>
</evidence>
<keyword evidence="4" id="KW-0238">DNA-binding</keyword>
<reference evidence="9" key="1">
    <citation type="submission" date="2020-03" db="EMBL/GenBank/DDBJ databases">
        <authorList>
            <person name="He L."/>
        </authorList>
    </citation>
    <scope>NUCLEOTIDE SEQUENCE</scope>
    <source>
        <strain evidence="9">CkLH20</strain>
    </source>
</reference>
<dbReference type="EMBL" id="JAATWM020000005">
    <property type="protein sequence ID" value="KAF9880132.1"/>
    <property type="molecule type" value="Genomic_DNA"/>
</dbReference>
<comment type="caution">
    <text evidence="9">The sequence shown here is derived from an EMBL/GenBank/DDBJ whole genome shotgun (WGS) entry which is preliminary data.</text>
</comment>
<gene>
    <name evidence="9" type="ORF">CkaCkLH20_02086</name>
</gene>
<dbReference type="PANTHER" id="PTHR31944:SF131">
    <property type="entry name" value="HEME-RESPONSIVE ZINC FINGER TRANSCRIPTION FACTOR HAP1"/>
    <property type="match status" value="1"/>
</dbReference>
<dbReference type="GO" id="GO:0001228">
    <property type="term" value="F:DNA-binding transcription activator activity, RNA polymerase II-specific"/>
    <property type="evidence" value="ECO:0007669"/>
    <property type="project" value="TreeGrafter"/>
</dbReference>
<dbReference type="OrthoDB" id="4337792at2759"/>
<dbReference type="InterPro" id="IPR007219">
    <property type="entry name" value="XnlR_reg_dom"/>
</dbReference>
<organism evidence="9 10">
    <name type="scientific">Colletotrichum karsti</name>
    <dbReference type="NCBI Taxonomy" id="1095194"/>
    <lineage>
        <taxon>Eukaryota</taxon>
        <taxon>Fungi</taxon>
        <taxon>Dikarya</taxon>
        <taxon>Ascomycota</taxon>
        <taxon>Pezizomycotina</taxon>
        <taxon>Sordariomycetes</taxon>
        <taxon>Hypocreomycetidae</taxon>
        <taxon>Glomerellales</taxon>
        <taxon>Glomerellaceae</taxon>
        <taxon>Colletotrichum</taxon>
        <taxon>Colletotrichum boninense species complex</taxon>
    </lineage>
</organism>
<dbReference type="GO" id="GO:0006351">
    <property type="term" value="P:DNA-templated transcription"/>
    <property type="evidence" value="ECO:0007669"/>
    <property type="project" value="InterPro"/>
</dbReference>
<keyword evidence="1" id="KW-0479">Metal-binding</keyword>
<dbReference type="Gene3D" id="4.10.240.10">
    <property type="entry name" value="Zn(2)-C6 fungal-type DNA-binding domain"/>
    <property type="match status" value="1"/>
</dbReference>
<dbReference type="Proteomes" id="UP000781932">
    <property type="component" value="Unassembled WGS sequence"/>
</dbReference>
<proteinExistence type="predicted"/>
<dbReference type="PROSITE" id="PS50048">
    <property type="entry name" value="ZN2_CY6_FUNGAL_2"/>
    <property type="match status" value="1"/>
</dbReference>
<keyword evidence="10" id="KW-1185">Reference proteome</keyword>
<evidence type="ECO:0000256" key="2">
    <source>
        <dbReference type="ARBA" id="ARBA00022833"/>
    </source>
</evidence>
<evidence type="ECO:0000256" key="3">
    <source>
        <dbReference type="ARBA" id="ARBA00023015"/>
    </source>
</evidence>
<dbReference type="PROSITE" id="PS00463">
    <property type="entry name" value="ZN2_CY6_FUNGAL_1"/>
    <property type="match status" value="1"/>
</dbReference>
<dbReference type="RefSeq" id="XP_038749593.1">
    <property type="nucleotide sequence ID" value="XM_038884805.1"/>
</dbReference>
<dbReference type="InterPro" id="IPR036864">
    <property type="entry name" value="Zn2-C6_fun-type_DNA-bd_sf"/>
</dbReference>
<dbReference type="GO" id="GO:0005634">
    <property type="term" value="C:nucleus"/>
    <property type="evidence" value="ECO:0007669"/>
    <property type="project" value="TreeGrafter"/>
</dbReference>
<dbReference type="Pfam" id="PF00172">
    <property type="entry name" value="Zn_clus"/>
    <property type="match status" value="1"/>
</dbReference>
<sequence>MDPLTNHSLSASAQKKRRRPALACEACRRRKVRCDRNLPCGTCVRSKNALCTYTTQAPTSTTASLSLRQTRREQSPKHGEPKTGAAALALPEPILPAFQPLPTPRTSAPSSIRADDHAHTSPSIVFPGPTPSAGEHGPADFGLWQPVIQPRPAPPPPLTAAVVPQTAIGSVRTNDTASTPGSNPGSSSTVNSLVDRVRQLEQQLSDLVVRNEDRDETGVAGGAVIGQGLKYSRGCVSKTRFFGQSHWMNAADMLYRLVTFAKKFESDSMRSSQITELYQGLEKCKNLGRIIKARRNPSFATISIGKSIPTRDVADALVAAYLRTFESVQRVVHIPTFRADYERHWLNPADTPEPFLVLMQLVMAIGATFHDERFTLRNAAIQWFWEANFWLMTPCEKSRMTMTGLQIRVLMHHLRQTANIGCDLSWIGAGAVVRTAMYMGMHRDPRNLVKMSPYRAEMRRRLWATILEIALQTAVDAGGAPLIAMRDFDTEAPANLDDDQLVEDADSAIPVPKDAKTFTQMTVPLAIYAAFEARLAVTRRVNDFRSDTVYEETLRHSGELSAALQKMTQRLRAHHPAVSPFATRYAQFMTYRLFFALHQPIIPLALRNPMYYFSRKSAVDTALRLCKLAFLYPDESGNGPIVPANESELDFYRLTINGAGTYRSVPFQSVMTIGLELIHEKEEEIKNGTSLSFAGPEFRGILDAVADWSRSRIKSGETNIKGHALSVLIVAHLQVLEVGIDDDRVERHFEKACEDRVKECQELLGELAGDDVSEEGTGAPDIHDLEMDFDVGVDMLGDWYWDGMDNGGFISTSNFGNMDLMFP</sequence>
<dbReference type="CDD" id="cd00067">
    <property type="entry name" value="GAL4"/>
    <property type="match status" value="1"/>
</dbReference>
<keyword evidence="3" id="KW-0805">Transcription regulation</keyword>
<dbReference type="AlphaFoldDB" id="A0A9P6ID15"/>
<name>A0A9P6ID15_9PEZI</name>
<evidence type="ECO:0000256" key="4">
    <source>
        <dbReference type="ARBA" id="ARBA00023125"/>
    </source>
</evidence>
<reference evidence="9" key="2">
    <citation type="submission" date="2020-11" db="EMBL/GenBank/DDBJ databases">
        <title>Whole genome sequencing of Colletotrichum sp.</title>
        <authorList>
            <person name="Li H."/>
        </authorList>
    </citation>
    <scope>NUCLEOTIDE SEQUENCE</scope>
    <source>
        <strain evidence="9">CkLH20</strain>
    </source>
</reference>
<feature type="region of interest" description="Disordered" evidence="7">
    <location>
        <begin position="99"/>
        <end position="161"/>
    </location>
</feature>
<dbReference type="GO" id="GO:0000978">
    <property type="term" value="F:RNA polymerase II cis-regulatory region sequence-specific DNA binding"/>
    <property type="evidence" value="ECO:0007669"/>
    <property type="project" value="TreeGrafter"/>
</dbReference>
<dbReference type="InterPro" id="IPR001138">
    <property type="entry name" value="Zn2Cys6_DnaBD"/>
</dbReference>
<dbReference type="SMART" id="SM00906">
    <property type="entry name" value="Fungal_trans"/>
    <property type="match status" value="1"/>
</dbReference>
<dbReference type="CDD" id="cd12148">
    <property type="entry name" value="fungal_TF_MHR"/>
    <property type="match status" value="1"/>
</dbReference>
<dbReference type="GO" id="GO:0008270">
    <property type="term" value="F:zinc ion binding"/>
    <property type="evidence" value="ECO:0007669"/>
    <property type="project" value="InterPro"/>
</dbReference>
<feature type="region of interest" description="Disordered" evidence="7">
    <location>
        <begin position="57"/>
        <end position="83"/>
    </location>
</feature>